<dbReference type="Pfam" id="PF00689">
    <property type="entry name" value="Cation_ATPase_C"/>
    <property type="match status" value="1"/>
</dbReference>
<dbReference type="GO" id="GO:0022857">
    <property type="term" value="F:transmembrane transporter activity"/>
    <property type="evidence" value="ECO:0007669"/>
    <property type="project" value="UniProtKB-ARBA"/>
</dbReference>
<comment type="subcellular location">
    <subcellularLocation>
        <location evidence="1">Cell membrane</location>
        <topology evidence="1">Multi-pass membrane protein</topology>
    </subcellularLocation>
</comment>
<dbReference type="InterPro" id="IPR036412">
    <property type="entry name" value="HAD-like_sf"/>
</dbReference>
<dbReference type="InterPro" id="IPR006068">
    <property type="entry name" value="ATPase_P-typ_cation-transptr_C"/>
</dbReference>
<evidence type="ECO:0000256" key="2">
    <source>
        <dbReference type="ARBA" id="ARBA00022475"/>
    </source>
</evidence>
<dbReference type="GO" id="GO:0005886">
    <property type="term" value="C:plasma membrane"/>
    <property type="evidence" value="ECO:0007669"/>
    <property type="project" value="UniProtKB-SubCell"/>
</dbReference>
<keyword evidence="4 6" id="KW-1133">Transmembrane helix</keyword>
<keyword evidence="8" id="KW-0378">Hydrolase</keyword>
<evidence type="ECO:0000256" key="4">
    <source>
        <dbReference type="ARBA" id="ARBA00022989"/>
    </source>
</evidence>
<protein>
    <submittedName>
        <fullName evidence="8">HAD family hydrolase</fullName>
    </submittedName>
</protein>
<dbReference type="SUPFAM" id="SSF81660">
    <property type="entry name" value="Metal cation-transporting ATPase, ATP-binding domain N"/>
    <property type="match status" value="1"/>
</dbReference>
<reference evidence="8" key="1">
    <citation type="journal article" date="2020" name="mSystems">
        <title>Genome- and Community-Level Interaction Insights into Carbon Utilization and Element Cycling Functions of Hydrothermarchaeota in Hydrothermal Sediment.</title>
        <authorList>
            <person name="Zhou Z."/>
            <person name="Liu Y."/>
            <person name="Xu W."/>
            <person name="Pan J."/>
            <person name="Luo Z.H."/>
            <person name="Li M."/>
        </authorList>
    </citation>
    <scope>NUCLEOTIDE SEQUENCE [LARGE SCALE GENOMIC DNA]</scope>
    <source>
        <strain evidence="8">HyVt-535</strain>
    </source>
</reference>
<dbReference type="PANTHER" id="PTHR43294:SF21">
    <property type="entry name" value="CATION TRANSPORTING ATPASE"/>
    <property type="match status" value="1"/>
</dbReference>
<feature type="transmembrane region" description="Helical" evidence="6">
    <location>
        <begin position="525"/>
        <end position="544"/>
    </location>
</feature>
<dbReference type="Proteomes" id="UP000886100">
    <property type="component" value="Unassembled WGS sequence"/>
</dbReference>
<dbReference type="InterPro" id="IPR023214">
    <property type="entry name" value="HAD_sf"/>
</dbReference>
<dbReference type="Gene3D" id="3.40.1110.10">
    <property type="entry name" value="Calcium-transporting ATPase, cytoplasmic domain N"/>
    <property type="match status" value="1"/>
</dbReference>
<dbReference type="PRINTS" id="PR00119">
    <property type="entry name" value="CATATPASE"/>
</dbReference>
<dbReference type="PRINTS" id="PR00120">
    <property type="entry name" value="HATPASE"/>
</dbReference>
<dbReference type="NCBIfam" id="TIGR01494">
    <property type="entry name" value="ATPase_P-type"/>
    <property type="match status" value="1"/>
</dbReference>
<dbReference type="InterPro" id="IPR050510">
    <property type="entry name" value="Cation_transp_ATPase_P-type"/>
</dbReference>
<dbReference type="SUPFAM" id="SSF56784">
    <property type="entry name" value="HAD-like"/>
    <property type="match status" value="1"/>
</dbReference>
<evidence type="ECO:0000256" key="1">
    <source>
        <dbReference type="ARBA" id="ARBA00004651"/>
    </source>
</evidence>
<gene>
    <name evidence="8" type="ORF">ENJ98_04110</name>
</gene>
<keyword evidence="2" id="KW-1003">Cell membrane</keyword>
<dbReference type="InterPro" id="IPR023298">
    <property type="entry name" value="ATPase_P-typ_TM_dom_sf"/>
</dbReference>
<dbReference type="GO" id="GO:0016887">
    <property type="term" value="F:ATP hydrolysis activity"/>
    <property type="evidence" value="ECO:0007669"/>
    <property type="project" value="InterPro"/>
</dbReference>
<organism evidence="8">
    <name type="scientific">Thiolapillus brandeum</name>
    <dbReference type="NCBI Taxonomy" id="1076588"/>
    <lineage>
        <taxon>Bacteria</taxon>
        <taxon>Pseudomonadati</taxon>
        <taxon>Pseudomonadota</taxon>
        <taxon>Gammaproteobacteria</taxon>
        <taxon>Chromatiales</taxon>
        <taxon>Sedimenticolaceae</taxon>
        <taxon>Thiolapillus</taxon>
    </lineage>
</organism>
<feature type="transmembrane region" description="Helical" evidence="6">
    <location>
        <begin position="483"/>
        <end position="505"/>
    </location>
</feature>
<evidence type="ECO:0000256" key="3">
    <source>
        <dbReference type="ARBA" id="ARBA00022692"/>
    </source>
</evidence>
<evidence type="ECO:0000256" key="6">
    <source>
        <dbReference type="SAM" id="Phobius"/>
    </source>
</evidence>
<keyword evidence="5 6" id="KW-0472">Membrane</keyword>
<evidence type="ECO:0000256" key="5">
    <source>
        <dbReference type="ARBA" id="ARBA00023136"/>
    </source>
</evidence>
<name>A0A7C5MV67_9GAMM</name>
<sequence length="555" mass="59339">RRIHFPGLESWEVGGEGRVPEGTIHTPSGLPAGTEERLLERLCRAAVLANDAFLGHRDHEWVAHGDAVDVALLVMAHKAGVTRQEALNAFPRLSVIPFESDRLFAATLNLVEGQPHAFVKGAVERLLPMCDRMATAEGDLPLDATAVEQAARTLAGEGYRVLALASGPVALGPDEAFGPEHLHGLVLLGLVGMIDPLRPEAKASIAACRRAGIEVAMVTGDHPVTALAIGRELGLAEDDEALVTGPELKATAGEAAFDGLVGRARIFARIEPRQKLDIVRSLQRQGHFVAVSGDGANDAPALRAAQVGVAMGRGGTEVARESADLVITDDNFASIVAGVEEGRIAYANVRKVIFLLVSTGAAELVLFILALFTGQPLPLLAVQLLWLNLVTNGIQDVALAFEPGEGDELKRPPRPPGEPIFNRVMVERVVVSALTIGGIAFALYQWLLAAGFNLDEARNGTLLLMVLFENVHAFNSRSEIRSLFGLGLMGNPVLLVGTLLAQGVHIGAMYTPGLREVLGLQPVSLAHWLMLLGLALVLLVVMELQKWFWRKRHPA</sequence>
<proteinExistence type="predicted"/>
<dbReference type="InterPro" id="IPR001757">
    <property type="entry name" value="P_typ_ATPase"/>
</dbReference>
<evidence type="ECO:0000313" key="8">
    <source>
        <dbReference type="EMBL" id="HHH13398.1"/>
    </source>
</evidence>
<feature type="domain" description="Cation-transporting P-type ATPase C-terminal" evidence="7">
    <location>
        <begin position="376"/>
        <end position="548"/>
    </location>
</feature>
<dbReference type="Gene3D" id="3.40.50.1000">
    <property type="entry name" value="HAD superfamily/HAD-like"/>
    <property type="match status" value="1"/>
</dbReference>
<evidence type="ECO:0000259" key="7">
    <source>
        <dbReference type="Pfam" id="PF00689"/>
    </source>
</evidence>
<feature type="transmembrane region" description="Helical" evidence="6">
    <location>
        <begin position="352"/>
        <end position="372"/>
    </location>
</feature>
<dbReference type="GO" id="GO:0005524">
    <property type="term" value="F:ATP binding"/>
    <property type="evidence" value="ECO:0007669"/>
    <property type="project" value="InterPro"/>
</dbReference>
<feature type="transmembrane region" description="Helical" evidence="6">
    <location>
        <begin position="429"/>
        <end position="449"/>
    </location>
</feature>
<dbReference type="Gene3D" id="1.20.1110.10">
    <property type="entry name" value="Calcium-transporting ATPase, transmembrane domain"/>
    <property type="match status" value="1"/>
</dbReference>
<dbReference type="EMBL" id="DROM01000252">
    <property type="protein sequence ID" value="HHH13398.1"/>
    <property type="molecule type" value="Genomic_DNA"/>
</dbReference>
<dbReference type="InterPro" id="IPR023299">
    <property type="entry name" value="ATPase_P-typ_cyto_dom_N"/>
</dbReference>
<comment type="caution">
    <text evidence="8">The sequence shown here is derived from an EMBL/GenBank/DDBJ whole genome shotgun (WGS) entry which is preliminary data.</text>
</comment>
<dbReference type="SUPFAM" id="SSF81665">
    <property type="entry name" value="Calcium ATPase, transmembrane domain M"/>
    <property type="match status" value="1"/>
</dbReference>
<dbReference type="Pfam" id="PF13246">
    <property type="entry name" value="Cation_ATPase"/>
    <property type="match status" value="1"/>
</dbReference>
<keyword evidence="3 6" id="KW-0812">Transmembrane</keyword>
<dbReference type="PANTHER" id="PTHR43294">
    <property type="entry name" value="SODIUM/POTASSIUM-TRANSPORTING ATPASE SUBUNIT ALPHA"/>
    <property type="match status" value="1"/>
</dbReference>
<feature type="non-terminal residue" evidence="8">
    <location>
        <position position="1"/>
    </location>
</feature>
<dbReference type="AlphaFoldDB" id="A0A7C5MV67"/>
<accession>A0A7C5MV67</accession>